<protein>
    <submittedName>
        <fullName evidence="1">Uncharacterized protein</fullName>
    </submittedName>
</protein>
<sequence>MSKLGALARYAAPKRLLSSGAMLSGSGPRLLLPSLVDYIARSDPSRILYSFAKTKDPADGFEDVSAAVFARAVDRCSWFIHETLGPGKDFPTLVYLGPQDLNYAILVLASIKTGYKLLLVSPRNTVEAHVFLLEKTECNTFLTPPNFPLPVVKQVLTARPMRHVEVAEFRSWLAEHDAEWNPYPYTKTFAEAKGEPFVVLHTSGSTGLPKPIIQTHATIQALHTFAHPIYQEATFPALARGKRLYVTFPLFHCAGINIILPASLYASFTVVMASFPPSADVVNKVHVHGNVQHTSLVPTTLEELVKDPEYLENLSRLDHMTFGGGPVTKSVGDLAITKTKLLNCLGSTECGALPCQLPEDPKDWPYTYLHPDVGHEYRHVSEDLYEQVMVRNDNRIHYQGIFGTFPDLTEWPMKDIYEKHPDPAKKHYWLYRGRADDIIVFSTGEKINPNEMEEIINANHAVRAALVAGQGRFQSSLLIEAVDPPANSEDEQRLLEAIWPSVETANKECPSHGRIHSNMIIFTSAAKPMLRAAKGTVQRRMTLNLYEAELNALYDRVDAPTGQPAVGSESSYGSIEAAIKTIVASSTEINTQGISLDNDLSTNLSRLTAKPSPSRPKPSTRTRP</sequence>
<name>A0ACC2JH04_9PEZI</name>
<organism evidence="1 2">
    <name type="scientific">Lasiodiplodia mahajangana</name>
    <dbReference type="NCBI Taxonomy" id="1108764"/>
    <lineage>
        <taxon>Eukaryota</taxon>
        <taxon>Fungi</taxon>
        <taxon>Dikarya</taxon>
        <taxon>Ascomycota</taxon>
        <taxon>Pezizomycotina</taxon>
        <taxon>Dothideomycetes</taxon>
        <taxon>Dothideomycetes incertae sedis</taxon>
        <taxon>Botryosphaeriales</taxon>
        <taxon>Botryosphaeriaceae</taxon>
        <taxon>Lasiodiplodia</taxon>
    </lineage>
</organism>
<evidence type="ECO:0000313" key="2">
    <source>
        <dbReference type="Proteomes" id="UP001153332"/>
    </source>
</evidence>
<keyword evidence="2" id="KW-1185">Reference proteome</keyword>
<proteinExistence type="predicted"/>
<dbReference type="EMBL" id="JAPUUL010001819">
    <property type="protein sequence ID" value="KAJ8126523.1"/>
    <property type="molecule type" value="Genomic_DNA"/>
</dbReference>
<reference evidence="1" key="1">
    <citation type="submission" date="2022-12" db="EMBL/GenBank/DDBJ databases">
        <title>Genome Sequence of Lasiodiplodia mahajangana.</title>
        <authorList>
            <person name="Buettner E."/>
        </authorList>
    </citation>
    <scope>NUCLEOTIDE SEQUENCE</scope>
    <source>
        <strain evidence="1">VT137</strain>
    </source>
</reference>
<accession>A0ACC2JH04</accession>
<comment type="caution">
    <text evidence="1">The sequence shown here is derived from an EMBL/GenBank/DDBJ whole genome shotgun (WGS) entry which is preliminary data.</text>
</comment>
<gene>
    <name evidence="1" type="ORF">O1611_g7114</name>
</gene>
<evidence type="ECO:0000313" key="1">
    <source>
        <dbReference type="EMBL" id="KAJ8126523.1"/>
    </source>
</evidence>
<dbReference type="Proteomes" id="UP001153332">
    <property type="component" value="Unassembled WGS sequence"/>
</dbReference>